<accession>A0A6N7VU23</accession>
<organism evidence="1 2">
    <name type="scientific">Scrofimicrobium canadense</name>
    <dbReference type="NCBI Taxonomy" id="2652290"/>
    <lineage>
        <taxon>Bacteria</taxon>
        <taxon>Bacillati</taxon>
        <taxon>Actinomycetota</taxon>
        <taxon>Actinomycetes</taxon>
        <taxon>Actinomycetales</taxon>
        <taxon>Actinomycetaceae</taxon>
        <taxon>Scrofimicrobium</taxon>
    </lineage>
</organism>
<dbReference type="EMBL" id="VULO01000007">
    <property type="protein sequence ID" value="MSS84470.1"/>
    <property type="molecule type" value="Genomic_DNA"/>
</dbReference>
<dbReference type="Pfam" id="PF18959">
    <property type="entry name" value="DUF5701"/>
    <property type="match status" value="1"/>
</dbReference>
<keyword evidence="2" id="KW-1185">Reference proteome</keyword>
<dbReference type="InterPro" id="IPR043755">
    <property type="entry name" value="DUF5701"/>
</dbReference>
<protein>
    <submittedName>
        <fullName evidence="1">Uncharacterized protein</fullName>
    </submittedName>
</protein>
<proteinExistence type="predicted"/>
<dbReference type="AlphaFoldDB" id="A0A6N7VU23"/>
<evidence type="ECO:0000313" key="2">
    <source>
        <dbReference type="Proteomes" id="UP000470875"/>
    </source>
</evidence>
<name>A0A6N7VU23_9ACTO</name>
<evidence type="ECO:0000313" key="1">
    <source>
        <dbReference type="EMBL" id="MSS84470.1"/>
    </source>
</evidence>
<comment type="caution">
    <text evidence="1">The sequence shown here is derived from an EMBL/GenBank/DDBJ whole genome shotgun (WGS) entry which is preliminary data.</text>
</comment>
<gene>
    <name evidence="1" type="ORF">FYJ24_06775</name>
</gene>
<sequence>MGVNTLLPSVTNQAQRLIELGVPGLLGQDPGQVMSVALALEEKIGKESTEALLVPTRIMCSYADLMRLVTHQGHPGFVVEDFTDAADFITVTGPDSKPIELPDSPWYLLTDPRRGDEFENSSPAEALETISEHGRITMTIGEGIFWLLQNLSVLERNHCFMTIGSRKLKSTGAFDARTPALWISNGTGRDGKEHRDAPKLGWCWWNNRHTWLGIAHAERRAVAP</sequence>
<dbReference type="Proteomes" id="UP000470875">
    <property type="component" value="Unassembled WGS sequence"/>
</dbReference>
<reference evidence="1 2" key="1">
    <citation type="submission" date="2019-08" db="EMBL/GenBank/DDBJ databases">
        <title>In-depth cultivation of the pig gut microbiome towards novel bacterial diversity and tailored functional studies.</title>
        <authorList>
            <person name="Wylensek D."/>
            <person name="Hitch T.C.A."/>
            <person name="Clavel T."/>
        </authorList>
    </citation>
    <scope>NUCLEOTIDE SEQUENCE [LARGE SCALE GENOMIC DNA]</scope>
    <source>
        <strain evidence="1 2">WB03_NA08</strain>
    </source>
</reference>